<dbReference type="GO" id="GO:0016887">
    <property type="term" value="F:ATP hydrolysis activity"/>
    <property type="evidence" value="ECO:0007669"/>
    <property type="project" value="InterPro"/>
</dbReference>
<feature type="domain" description="ABC transporter" evidence="5">
    <location>
        <begin position="14"/>
        <end position="255"/>
    </location>
</feature>
<gene>
    <name evidence="6" type="ORF">J4H92_07340</name>
</gene>
<protein>
    <submittedName>
        <fullName evidence="6">Sugar ABC transporter ATP-binding protein</fullName>
    </submittedName>
</protein>
<evidence type="ECO:0000313" key="6">
    <source>
        <dbReference type="EMBL" id="MBO1901763.1"/>
    </source>
</evidence>
<dbReference type="CDD" id="cd03216">
    <property type="entry name" value="ABC_Carb_Monos_I"/>
    <property type="match status" value="1"/>
</dbReference>
<dbReference type="InterPro" id="IPR003439">
    <property type="entry name" value="ABC_transporter-like_ATP-bd"/>
</dbReference>
<dbReference type="InterPro" id="IPR050107">
    <property type="entry name" value="ABC_carbohydrate_import_ATPase"/>
</dbReference>
<organism evidence="6 7">
    <name type="scientific">Leucobacter weissii</name>
    <dbReference type="NCBI Taxonomy" id="1983706"/>
    <lineage>
        <taxon>Bacteria</taxon>
        <taxon>Bacillati</taxon>
        <taxon>Actinomycetota</taxon>
        <taxon>Actinomycetes</taxon>
        <taxon>Micrococcales</taxon>
        <taxon>Microbacteriaceae</taxon>
        <taxon>Leucobacter</taxon>
    </lineage>
</organism>
<evidence type="ECO:0000256" key="2">
    <source>
        <dbReference type="ARBA" id="ARBA00022737"/>
    </source>
</evidence>
<keyword evidence="2" id="KW-0677">Repeat</keyword>
<dbReference type="Pfam" id="PF00005">
    <property type="entry name" value="ABC_tran"/>
    <property type="match status" value="2"/>
</dbReference>
<dbReference type="InterPro" id="IPR003593">
    <property type="entry name" value="AAA+_ATPase"/>
</dbReference>
<dbReference type="PROSITE" id="PS00211">
    <property type="entry name" value="ABC_TRANSPORTER_1"/>
    <property type="match status" value="1"/>
</dbReference>
<reference evidence="6" key="1">
    <citation type="submission" date="2021-03" db="EMBL/GenBank/DDBJ databases">
        <title>Leucobacter chromiisoli sp. nov., isolated from chromium-containing soil of chemical plant.</title>
        <authorList>
            <person name="Xu Z."/>
        </authorList>
    </citation>
    <scope>NUCLEOTIDE SEQUENCE</scope>
    <source>
        <strain evidence="6">S27</strain>
    </source>
</reference>
<comment type="caution">
    <text evidence="6">The sequence shown here is derived from an EMBL/GenBank/DDBJ whole genome shotgun (WGS) entry which is preliminary data.</text>
</comment>
<evidence type="ECO:0000256" key="3">
    <source>
        <dbReference type="ARBA" id="ARBA00022741"/>
    </source>
</evidence>
<keyword evidence="7" id="KW-1185">Reference proteome</keyword>
<name>A0A939MJ95_9MICO</name>
<dbReference type="CDD" id="cd03215">
    <property type="entry name" value="ABC_Carb_Monos_II"/>
    <property type="match status" value="1"/>
</dbReference>
<sequence>MAPVSTVVPRRPAMRVAGATKRYRGIPALDGVELSIEHGAIHALAGSNGSGKSTLIKLLAGVEQADGGTVTVGERTEPLAHLGPQNSRALGLRFVHQHPGIFGDLTVAENFGFTLDFPLRAGGIDWRRLRRRTSELLDRYEIMARPDQLARELRPAAQTMLAIARALADEEGGDRILVLDEPTASLPAHEVDVLLEALSRRARLGQTILYVSHRLSEVKAIASDITVLRDGVVVADRSVEGLSQHDMVELMAGEPLEDFYPPIPEPVADPRPLLEISGLTAGPLRDVRLAAHGGQILGIAGLLGSGRSTLLRSIFGALPTGASVVVDGREFDGWSMHRALEQGIALVPEDRPGEALFSTMSVVENATIAALDEFSDGPQLRRGREAAAYADMSDRLKVKAASPELPITGLSGGNQQKVILGRWLQRSPAVVLLDEPAQGVDAMARAEIYHLLRSVASEGRAVIIASSDYEELSNLCDRVVVLRDGRIVADLTHDEASIPTLIEYSNTPATAEQGSP</sequence>
<dbReference type="SMART" id="SM00382">
    <property type="entry name" value="AAA"/>
    <property type="match status" value="2"/>
</dbReference>
<feature type="domain" description="ABC transporter" evidence="5">
    <location>
        <begin position="268"/>
        <end position="509"/>
    </location>
</feature>
<dbReference type="RefSeq" id="WP_208097517.1">
    <property type="nucleotide sequence ID" value="NZ_JAGDYM010000007.1"/>
</dbReference>
<evidence type="ECO:0000313" key="7">
    <source>
        <dbReference type="Proteomes" id="UP000664382"/>
    </source>
</evidence>
<evidence type="ECO:0000256" key="1">
    <source>
        <dbReference type="ARBA" id="ARBA00022448"/>
    </source>
</evidence>
<dbReference type="Proteomes" id="UP000664382">
    <property type="component" value="Unassembled WGS sequence"/>
</dbReference>
<dbReference type="PANTHER" id="PTHR43790">
    <property type="entry name" value="CARBOHYDRATE TRANSPORT ATP-BINDING PROTEIN MG119-RELATED"/>
    <property type="match status" value="1"/>
</dbReference>
<evidence type="ECO:0000259" key="5">
    <source>
        <dbReference type="PROSITE" id="PS50893"/>
    </source>
</evidence>
<dbReference type="GO" id="GO:0005524">
    <property type="term" value="F:ATP binding"/>
    <property type="evidence" value="ECO:0007669"/>
    <property type="project" value="UniProtKB-KW"/>
</dbReference>
<dbReference type="PANTHER" id="PTHR43790:SF9">
    <property type="entry name" value="GALACTOFURANOSE TRANSPORTER ATP-BINDING PROTEIN YTFR"/>
    <property type="match status" value="1"/>
</dbReference>
<proteinExistence type="predicted"/>
<dbReference type="AlphaFoldDB" id="A0A939MJ95"/>
<accession>A0A939MJ95</accession>
<keyword evidence="4 6" id="KW-0067">ATP-binding</keyword>
<dbReference type="SUPFAM" id="SSF52540">
    <property type="entry name" value="P-loop containing nucleoside triphosphate hydrolases"/>
    <property type="match status" value="2"/>
</dbReference>
<dbReference type="EMBL" id="JAGDYM010000007">
    <property type="protein sequence ID" value="MBO1901763.1"/>
    <property type="molecule type" value="Genomic_DNA"/>
</dbReference>
<dbReference type="Gene3D" id="3.40.50.300">
    <property type="entry name" value="P-loop containing nucleotide triphosphate hydrolases"/>
    <property type="match status" value="2"/>
</dbReference>
<keyword evidence="3" id="KW-0547">Nucleotide-binding</keyword>
<dbReference type="PROSITE" id="PS50893">
    <property type="entry name" value="ABC_TRANSPORTER_2"/>
    <property type="match status" value="2"/>
</dbReference>
<evidence type="ECO:0000256" key="4">
    <source>
        <dbReference type="ARBA" id="ARBA00022840"/>
    </source>
</evidence>
<dbReference type="InterPro" id="IPR027417">
    <property type="entry name" value="P-loop_NTPase"/>
</dbReference>
<dbReference type="InterPro" id="IPR017871">
    <property type="entry name" value="ABC_transporter-like_CS"/>
</dbReference>
<keyword evidence="1" id="KW-0813">Transport</keyword>